<evidence type="ECO:0000256" key="1">
    <source>
        <dbReference type="ARBA" id="ARBA00005525"/>
    </source>
</evidence>
<sequence>MIGLIGTGDLGAAIATGWLRSGAVAAGDLILLNRSGDWAGAADWPAVAVTTDLVRVERACDTVLLALPPAAMATFRAALPDRLVLSVMAGISLAHLSDASGGARVIRAMSSPAAAAGMAYSPFCPGPSATGADIATAERLLGALGLTDRVGAEDLLDVFTAMTGPVPGFVALFAASMADYATAQGVPEAIAHRAIRQLFAAAGDSLSGSDAPPRAAVDAMIAYAGTTAAGIEAMEAAGLGDVVATGLEAARRKARHMGQDASGGIE</sequence>
<evidence type="ECO:0000256" key="5">
    <source>
        <dbReference type="PIRSR" id="PIRSR000193-1"/>
    </source>
</evidence>
<proteinExistence type="inferred from homology"/>
<keyword evidence="3 4" id="KW-0560">Oxidoreductase</keyword>
<comment type="similarity">
    <text evidence="1 4">Belongs to the pyrroline-5-carboxylate reductase family.</text>
</comment>
<comment type="pathway">
    <text evidence="4">Amino-acid biosynthesis; L-proline biosynthesis; L-proline from L-glutamate 5-semialdehyde: step 1/1.</text>
</comment>
<evidence type="ECO:0000259" key="6">
    <source>
        <dbReference type="Pfam" id="PF03807"/>
    </source>
</evidence>
<dbReference type="EMBL" id="JAEKPD010000008">
    <property type="protein sequence ID" value="MBJ3762918.1"/>
    <property type="molecule type" value="Genomic_DNA"/>
</dbReference>
<dbReference type="Gene3D" id="3.40.50.720">
    <property type="entry name" value="NAD(P)-binding Rossmann-like Domain"/>
    <property type="match status" value="1"/>
</dbReference>
<dbReference type="PANTHER" id="PTHR11645">
    <property type="entry name" value="PYRROLINE-5-CARBOXYLATE REDUCTASE"/>
    <property type="match status" value="1"/>
</dbReference>
<dbReference type="GO" id="GO:0004735">
    <property type="term" value="F:pyrroline-5-carboxylate reductase activity"/>
    <property type="evidence" value="ECO:0007669"/>
    <property type="project" value="UniProtKB-UniRule"/>
</dbReference>
<comment type="catalytic activity">
    <reaction evidence="4">
        <text>L-proline + NAD(+) = (S)-1-pyrroline-5-carboxylate + NADH + 2 H(+)</text>
        <dbReference type="Rhea" id="RHEA:14105"/>
        <dbReference type="ChEBI" id="CHEBI:15378"/>
        <dbReference type="ChEBI" id="CHEBI:17388"/>
        <dbReference type="ChEBI" id="CHEBI:57540"/>
        <dbReference type="ChEBI" id="CHEBI:57945"/>
        <dbReference type="ChEBI" id="CHEBI:60039"/>
        <dbReference type="EC" id="1.5.1.2"/>
    </reaction>
</comment>
<protein>
    <recommendedName>
        <fullName evidence="4">Pyrroline-5-carboxylate reductase</fullName>
        <shortName evidence="4">P5C reductase</shortName>
        <shortName evidence="4">P5CR</shortName>
        <ecNumber evidence="4">1.5.1.2</ecNumber>
    </recommendedName>
    <alternativeName>
        <fullName evidence="4">PCA reductase</fullName>
    </alternativeName>
</protein>
<dbReference type="PIRSF" id="PIRSF000193">
    <property type="entry name" value="Pyrrol-5-carb_rd"/>
    <property type="match status" value="1"/>
</dbReference>
<dbReference type="InterPro" id="IPR008927">
    <property type="entry name" value="6-PGluconate_DH-like_C_sf"/>
</dbReference>
<feature type="domain" description="Pyrroline-5-carboxylate reductase catalytic N-terminal" evidence="6">
    <location>
        <begin position="2"/>
        <end position="90"/>
    </location>
</feature>
<dbReference type="Pfam" id="PF14748">
    <property type="entry name" value="P5CR_dimer"/>
    <property type="match status" value="1"/>
</dbReference>
<feature type="binding site" evidence="5">
    <location>
        <begin position="66"/>
        <end position="69"/>
    </location>
    <ligand>
        <name>NADP(+)</name>
        <dbReference type="ChEBI" id="CHEBI:58349"/>
    </ligand>
</feature>
<keyword evidence="2 4" id="KW-0521">NADP</keyword>
<dbReference type="AlphaFoldDB" id="A0A934MCL2"/>
<accession>A0A934MCL2</accession>
<dbReference type="Gene3D" id="1.10.3730.10">
    <property type="entry name" value="ProC C-terminal domain-like"/>
    <property type="match status" value="1"/>
</dbReference>
<keyword evidence="4" id="KW-0028">Amino-acid biosynthesis</keyword>
<comment type="function">
    <text evidence="4">Catalyzes the reduction of 1-pyrroline-5-carboxylate (PCA) to L-proline.</text>
</comment>
<keyword evidence="4" id="KW-0963">Cytoplasm</keyword>
<comment type="catalytic activity">
    <reaction evidence="4">
        <text>L-proline + NADP(+) = (S)-1-pyrroline-5-carboxylate + NADPH + 2 H(+)</text>
        <dbReference type="Rhea" id="RHEA:14109"/>
        <dbReference type="ChEBI" id="CHEBI:15378"/>
        <dbReference type="ChEBI" id="CHEBI:17388"/>
        <dbReference type="ChEBI" id="CHEBI:57783"/>
        <dbReference type="ChEBI" id="CHEBI:58349"/>
        <dbReference type="ChEBI" id="CHEBI:60039"/>
        <dbReference type="EC" id="1.5.1.2"/>
    </reaction>
</comment>
<dbReference type="GO" id="GO:0005737">
    <property type="term" value="C:cytoplasm"/>
    <property type="evidence" value="ECO:0007669"/>
    <property type="project" value="UniProtKB-SubCell"/>
</dbReference>
<dbReference type="SUPFAM" id="SSF48179">
    <property type="entry name" value="6-phosphogluconate dehydrogenase C-terminal domain-like"/>
    <property type="match status" value="1"/>
</dbReference>
<comment type="subcellular location">
    <subcellularLocation>
        <location evidence="4">Cytoplasm</location>
    </subcellularLocation>
</comment>
<keyword evidence="4" id="KW-0641">Proline biosynthesis</keyword>
<feature type="domain" description="Pyrroline-5-carboxylate reductase dimerisation" evidence="7">
    <location>
        <begin position="153"/>
        <end position="257"/>
    </location>
</feature>
<dbReference type="HAMAP" id="MF_01925">
    <property type="entry name" value="P5C_reductase"/>
    <property type="match status" value="1"/>
</dbReference>
<evidence type="ECO:0000256" key="4">
    <source>
        <dbReference type="HAMAP-Rule" id="MF_01925"/>
    </source>
</evidence>
<dbReference type="EC" id="1.5.1.2" evidence="4"/>
<name>A0A934MCL2_9RHOB</name>
<evidence type="ECO:0000256" key="2">
    <source>
        <dbReference type="ARBA" id="ARBA00022857"/>
    </source>
</evidence>
<dbReference type="Pfam" id="PF03807">
    <property type="entry name" value="F420_oxidored"/>
    <property type="match status" value="1"/>
</dbReference>
<evidence type="ECO:0000313" key="8">
    <source>
        <dbReference type="EMBL" id="MBJ3762918.1"/>
    </source>
</evidence>
<keyword evidence="9" id="KW-1185">Reference proteome</keyword>
<dbReference type="RefSeq" id="WP_198916094.1">
    <property type="nucleotide sequence ID" value="NZ_JAEKPD010000008.1"/>
</dbReference>
<gene>
    <name evidence="4" type="primary">proC</name>
    <name evidence="8" type="ORF">ILP92_09185</name>
</gene>
<dbReference type="Proteomes" id="UP000642488">
    <property type="component" value="Unassembled WGS sequence"/>
</dbReference>
<evidence type="ECO:0000313" key="9">
    <source>
        <dbReference type="Proteomes" id="UP000642488"/>
    </source>
</evidence>
<evidence type="ECO:0000259" key="7">
    <source>
        <dbReference type="Pfam" id="PF14748"/>
    </source>
</evidence>
<evidence type="ECO:0000256" key="3">
    <source>
        <dbReference type="ARBA" id="ARBA00023002"/>
    </source>
</evidence>
<dbReference type="SUPFAM" id="SSF51735">
    <property type="entry name" value="NAD(P)-binding Rossmann-fold domains"/>
    <property type="match status" value="1"/>
</dbReference>
<dbReference type="InterPro" id="IPR029036">
    <property type="entry name" value="P5CR_dimer"/>
</dbReference>
<dbReference type="InterPro" id="IPR000304">
    <property type="entry name" value="Pyrroline-COOH_reductase"/>
</dbReference>
<dbReference type="PANTHER" id="PTHR11645:SF0">
    <property type="entry name" value="PYRROLINE-5-CARBOXYLATE REDUCTASE 3"/>
    <property type="match status" value="1"/>
</dbReference>
<dbReference type="InterPro" id="IPR028939">
    <property type="entry name" value="P5C_Rdtase_cat_N"/>
</dbReference>
<comment type="caution">
    <text evidence="8">The sequence shown here is derived from an EMBL/GenBank/DDBJ whole genome shotgun (WGS) entry which is preliminary data.</text>
</comment>
<organism evidence="8 9">
    <name type="scientific">Palleronia pontilimi</name>
    <dbReference type="NCBI Taxonomy" id="1964209"/>
    <lineage>
        <taxon>Bacteria</taxon>
        <taxon>Pseudomonadati</taxon>
        <taxon>Pseudomonadota</taxon>
        <taxon>Alphaproteobacteria</taxon>
        <taxon>Rhodobacterales</taxon>
        <taxon>Roseobacteraceae</taxon>
        <taxon>Palleronia</taxon>
    </lineage>
</organism>
<dbReference type="InterPro" id="IPR036291">
    <property type="entry name" value="NAD(P)-bd_dom_sf"/>
</dbReference>
<feature type="binding site" evidence="5">
    <location>
        <begin position="5"/>
        <end position="10"/>
    </location>
    <ligand>
        <name>NADP(+)</name>
        <dbReference type="ChEBI" id="CHEBI:58349"/>
    </ligand>
</feature>
<dbReference type="GO" id="GO:0055129">
    <property type="term" value="P:L-proline biosynthetic process"/>
    <property type="evidence" value="ECO:0007669"/>
    <property type="project" value="UniProtKB-UniRule"/>
</dbReference>
<reference evidence="8" key="1">
    <citation type="submission" date="2020-12" db="EMBL/GenBank/DDBJ databases">
        <title>Bacterial taxonomy.</title>
        <authorList>
            <person name="Pan X."/>
        </authorList>
    </citation>
    <scope>NUCLEOTIDE SEQUENCE</scope>
    <source>
        <strain evidence="8">KCTC 52957</strain>
    </source>
</reference>